<dbReference type="STRING" id="1637975.AN957_12625"/>
<protein>
    <submittedName>
        <fullName evidence="2">Uncharacterized protein</fullName>
    </submittedName>
</protein>
<name>A0A0Q3VH05_9BACI</name>
<evidence type="ECO:0000313" key="3">
    <source>
        <dbReference type="Proteomes" id="UP000050996"/>
    </source>
</evidence>
<organism evidence="2 3">
    <name type="scientific">Cytobacillus solani</name>
    <dbReference type="NCBI Taxonomy" id="1637975"/>
    <lineage>
        <taxon>Bacteria</taxon>
        <taxon>Bacillati</taxon>
        <taxon>Bacillota</taxon>
        <taxon>Bacilli</taxon>
        <taxon>Bacillales</taxon>
        <taxon>Bacillaceae</taxon>
        <taxon>Cytobacillus</taxon>
    </lineage>
</organism>
<comment type="caution">
    <text evidence="2">The sequence shown here is derived from an EMBL/GenBank/DDBJ whole genome shotgun (WGS) entry which is preliminary data.</text>
</comment>
<dbReference type="AlphaFoldDB" id="A0A0Q3VH05"/>
<evidence type="ECO:0000256" key="1">
    <source>
        <dbReference type="SAM" id="MobiDB-lite"/>
    </source>
</evidence>
<dbReference type="Proteomes" id="UP000050996">
    <property type="component" value="Unassembled WGS sequence"/>
</dbReference>
<keyword evidence="3" id="KW-1185">Reference proteome</keyword>
<dbReference type="EMBL" id="LJIX01000006">
    <property type="protein sequence ID" value="KQL19330.1"/>
    <property type="molecule type" value="Genomic_DNA"/>
</dbReference>
<reference evidence="2 3" key="1">
    <citation type="submission" date="2015-09" db="EMBL/GenBank/DDBJ databases">
        <title>Genome sequencing project for genomic taxonomy and phylogenomics of Bacillus-like bacteria.</title>
        <authorList>
            <person name="Liu B."/>
            <person name="Wang J."/>
            <person name="Zhu Y."/>
            <person name="Liu G."/>
            <person name="Chen Q."/>
            <person name="Chen Z."/>
            <person name="Lan J."/>
            <person name="Che J."/>
            <person name="Ge C."/>
            <person name="Shi H."/>
            <person name="Pan Z."/>
            <person name="Liu X."/>
        </authorList>
    </citation>
    <scope>NUCLEOTIDE SEQUENCE [LARGE SCALE GENOMIC DNA]</scope>
    <source>
        <strain evidence="2 3">FJAT-18043</strain>
    </source>
</reference>
<accession>A0A0Q3VH05</accession>
<proteinExistence type="predicted"/>
<feature type="compositionally biased region" description="Basic residues" evidence="1">
    <location>
        <begin position="1"/>
        <end position="11"/>
    </location>
</feature>
<sequence>MIKKQIIKIQKRSFESQQSPESIPYMGHKIKSNTIPGGVNPIKQKYKNGGCGCGRNQKKS</sequence>
<feature type="region of interest" description="Disordered" evidence="1">
    <location>
        <begin position="1"/>
        <end position="25"/>
    </location>
</feature>
<evidence type="ECO:0000313" key="2">
    <source>
        <dbReference type="EMBL" id="KQL19330.1"/>
    </source>
</evidence>
<gene>
    <name evidence="2" type="ORF">AN957_12625</name>
</gene>
<dbReference type="RefSeq" id="WP_053475856.1">
    <property type="nucleotide sequence ID" value="NZ_CP041305.1"/>
</dbReference>
<dbReference type="PATRIC" id="fig|1637975.4.peg.2358"/>